<organism evidence="6 7">
    <name type="scientific">Crinalium epipsammum PCC 9333</name>
    <dbReference type="NCBI Taxonomy" id="1173022"/>
    <lineage>
        <taxon>Bacteria</taxon>
        <taxon>Bacillati</taxon>
        <taxon>Cyanobacteriota</taxon>
        <taxon>Cyanophyceae</taxon>
        <taxon>Gomontiellales</taxon>
        <taxon>Gomontiellaceae</taxon>
        <taxon>Crinalium</taxon>
    </lineage>
</organism>
<comment type="similarity">
    <text evidence="2">Belongs to the fatty acid desaturase type 2 family.</text>
</comment>
<feature type="transmembrane region" description="Helical" evidence="4">
    <location>
        <begin position="61"/>
        <end position="80"/>
    </location>
</feature>
<evidence type="ECO:0000313" key="7">
    <source>
        <dbReference type="Proteomes" id="UP000010472"/>
    </source>
</evidence>
<name>K9W6V6_9CYAN</name>
<dbReference type="AlphaFoldDB" id="K9W6V6"/>
<dbReference type="PANTHER" id="PTHR19353:SF19">
    <property type="entry name" value="DELTA(5) FATTY ACID DESATURASE C-RELATED"/>
    <property type="match status" value="1"/>
</dbReference>
<keyword evidence="4" id="KW-0472">Membrane</keyword>
<dbReference type="STRING" id="1173022.Cri9333_4417"/>
<feature type="transmembrane region" description="Helical" evidence="4">
    <location>
        <begin position="92"/>
        <end position="112"/>
    </location>
</feature>
<protein>
    <submittedName>
        <fullName evidence="6">Fatty acid desaturase</fullName>
    </submittedName>
</protein>
<dbReference type="KEGG" id="cep:Cri9333_4417"/>
<feature type="transmembrane region" description="Helical" evidence="4">
    <location>
        <begin position="127"/>
        <end position="146"/>
    </location>
</feature>
<sequence length="401" mass="46619">MFLRYNVLFINNLIIENLPMSPVNQLSSFMPVPEDIDFILQAEYAKKLRTFLPPEAFAPNINKLVILLINLVILVLGWIIADKLEQWSVYYLWLYLPLAVVMGNSIIALLFTSHDLMHGSVIRNPRLMRLISLLGLTMLWMPPTLWKAVHNRVHHKNTNNFGDPDRNYLDEQPKTWGKWIQNLFVPSAEVNPFWLTVGMTSAWGVHTFRNLTSVLLFNRETVDYVPAAFTVSAKDRRAIAWESLVIFMIHLSIMAYLEFNPIKLILSYFLPIAIGYAGVMFYIYTNHMVCQMTSVNDPLINSLSLRVPKIFDLLHFNFSYHAEHHIFPGINSDYYPLVQELITTHYPEKSEKYILDAGVAWRLLLQTPRHYKNETTFTDWSREKSVTCPLSQKYTSDIMVK</sequence>
<dbReference type="PATRIC" id="fig|1173022.3.peg.4771"/>
<feature type="domain" description="Fatty acid desaturase" evidence="5">
    <location>
        <begin position="92"/>
        <end position="350"/>
    </location>
</feature>
<accession>K9W6V6</accession>
<dbReference type="Pfam" id="PF00487">
    <property type="entry name" value="FA_desaturase"/>
    <property type="match status" value="1"/>
</dbReference>
<evidence type="ECO:0000259" key="5">
    <source>
        <dbReference type="Pfam" id="PF00487"/>
    </source>
</evidence>
<dbReference type="GO" id="GO:0016717">
    <property type="term" value="F:oxidoreductase activity, acting on paired donors, with oxidation of a pair of donors resulting in the reduction of molecular oxygen to two molecules of water"/>
    <property type="evidence" value="ECO:0007669"/>
    <property type="project" value="TreeGrafter"/>
</dbReference>
<reference evidence="6 7" key="1">
    <citation type="submission" date="2012-06" db="EMBL/GenBank/DDBJ databases">
        <title>Finished chromosome of genome of Crinalium epipsammum PCC 9333.</title>
        <authorList>
            <consortium name="US DOE Joint Genome Institute"/>
            <person name="Gugger M."/>
            <person name="Coursin T."/>
            <person name="Rippka R."/>
            <person name="Tandeau De Marsac N."/>
            <person name="Huntemann M."/>
            <person name="Wei C.-L."/>
            <person name="Han J."/>
            <person name="Detter J.C."/>
            <person name="Han C."/>
            <person name="Tapia R."/>
            <person name="Davenport K."/>
            <person name="Daligault H."/>
            <person name="Erkkila T."/>
            <person name="Gu W."/>
            <person name="Munk A.C.C."/>
            <person name="Teshima H."/>
            <person name="Xu Y."/>
            <person name="Chain P."/>
            <person name="Chen A."/>
            <person name="Krypides N."/>
            <person name="Mavromatis K."/>
            <person name="Markowitz V."/>
            <person name="Szeto E."/>
            <person name="Ivanova N."/>
            <person name="Mikhailova N."/>
            <person name="Ovchinnikova G."/>
            <person name="Pagani I."/>
            <person name="Pati A."/>
            <person name="Goodwin L."/>
            <person name="Peters L."/>
            <person name="Pitluck S."/>
            <person name="Woyke T."/>
            <person name="Kerfeld C."/>
        </authorList>
    </citation>
    <scope>NUCLEOTIDE SEQUENCE [LARGE SCALE GENOMIC DNA]</scope>
    <source>
        <strain evidence="6 7">PCC 9333</strain>
    </source>
</reference>
<dbReference type="InterPro" id="IPR005804">
    <property type="entry name" value="FA_desaturase_dom"/>
</dbReference>
<comment type="cofactor">
    <cofactor evidence="1">
        <name>Fe(2+)</name>
        <dbReference type="ChEBI" id="CHEBI:29033"/>
    </cofactor>
</comment>
<feature type="transmembrane region" description="Helical" evidence="4">
    <location>
        <begin position="265"/>
        <end position="284"/>
    </location>
</feature>
<dbReference type="InterPro" id="IPR012171">
    <property type="entry name" value="Fatty_acid_desaturase"/>
</dbReference>
<proteinExistence type="inferred from homology"/>
<evidence type="ECO:0000256" key="1">
    <source>
        <dbReference type="ARBA" id="ARBA00001954"/>
    </source>
</evidence>
<dbReference type="Proteomes" id="UP000010472">
    <property type="component" value="Chromosome"/>
</dbReference>
<dbReference type="eggNOG" id="COG3239">
    <property type="taxonomic scope" value="Bacteria"/>
</dbReference>
<dbReference type="GO" id="GO:0008610">
    <property type="term" value="P:lipid biosynthetic process"/>
    <property type="evidence" value="ECO:0007669"/>
    <property type="project" value="UniProtKB-ARBA"/>
</dbReference>
<keyword evidence="7" id="KW-1185">Reference proteome</keyword>
<evidence type="ECO:0000256" key="4">
    <source>
        <dbReference type="SAM" id="Phobius"/>
    </source>
</evidence>
<gene>
    <name evidence="6" type="ORF">Cri9333_4417</name>
</gene>
<keyword evidence="3" id="KW-0408">Iron</keyword>
<feature type="transmembrane region" description="Helical" evidence="4">
    <location>
        <begin position="239"/>
        <end position="259"/>
    </location>
</feature>
<evidence type="ECO:0000313" key="6">
    <source>
        <dbReference type="EMBL" id="AFZ15200.1"/>
    </source>
</evidence>
<dbReference type="PANTHER" id="PTHR19353">
    <property type="entry name" value="FATTY ACID DESATURASE 2"/>
    <property type="match status" value="1"/>
</dbReference>
<evidence type="ECO:0000256" key="3">
    <source>
        <dbReference type="ARBA" id="ARBA00023004"/>
    </source>
</evidence>
<dbReference type="HOGENOM" id="CLU_048283_0_0_3"/>
<keyword evidence="4" id="KW-1133">Transmembrane helix</keyword>
<dbReference type="GO" id="GO:0016020">
    <property type="term" value="C:membrane"/>
    <property type="evidence" value="ECO:0007669"/>
    <property type="project" value="TreeGrafter"/>
</dbReference>
<dbReference type="EMBL" id="CP003620">
    <property type="protein sequence ID" value="AFZ15200.1"/>
    <property type="molecule type" value="Genomic_DNA"/>
</dbReference>
<evidence type="ECO:0000256" key="2">
    <source>
        <dbReference type="ARBA" id="ARBA00008749"/>
    </source>
</evidence>
<keyword evidence="4" id="KW-0812">Transmembrane</keyword>